<protein>
    <submittedName>
        <fullName evidence="2">Uncharacterized protein</fullName>
    </submittedName>
</protein>
<keyword evidence="1" id="KW-1133">Transmembrane helix</keyword>
<evidence type="ECO:0000256" key="1">
    <source>
        <dbReference type="SAM" id="Phobius"/>
    </source>
</evidence>
<keyword evidence="1" id="KW-0472">Membrane</keyword>
<dbReference type="Proteomes" id="UP000325797">
    <property type="component" value="Chromosome"/>
</dbReference>
<gene>
    <name evidence="2" type="ORF">FRZ61_13350</name>
</gene>
<keyword evidence="1" id="KW-0812">Transmembrane</keyword>
<name>A0A5J6MYQ0_9PROT</name>
<dbReference type="AlphaFoldDB" id="A0A5J6MYQ0"/>
<reference evidence="2 3" key="1">
    <citation type="submission" date="2019-08" db="EMBL/GenBank/DDBJ databases">
        <title>Hyperibacter terrae gen. nov., sp. nov. and Hyperibacter viscosus sp. nov., two new members in the family Rhodospirillaceae isolated from the rhizosphere of Hypericum perforatum.</title>
        <authorList>
            <person name="Noviana Z."/>
        </authorList>
    </citation>
    <scope>NUCLEOTIDE SEQUENCE [LARGE SCALE GENOMIC DNA]</scope>
    <source>
        <strain evidence="2 3">R5959</strain>
    </source>
</reference>
<accession>A0A5J6MYQ0</accession>
<feature type="transmembrane region" description="Helical" evidence="1">
    <location>
        <begin position="50"/>
        <end position="66"/>
    </location>
</feature>
<feature type="transmembrane region" description="Helical" evidence="1">
    <location>
        <begin position="72"/>
        <end position="90"/>
    </location>
</feature>
<evidence type="ECO:0000313" key="3">
    <source>
        <dbReference type="Proteomes" id="UP000325797"/>
    </source>
</evidence>
<proteinExistence type="predicted"/>
<keyword evidence="3" id="KW-1185">Reference proteome</keyword>
<dbReference type="EMBL" id="CP042582">
    <property type="protein sequence ID" value="QEX21410.1"/>
    <property type="molecule type" value="Genomic_DNA"/>
</dbReference>
<feature type="transmembrane region" description="Helical" evidence="1">
    <location>
        <begin position="148"/>
        <end position="171"/>
    </location>
</feature>
<feature type="transmembrane region" description="Helical" evidence="1">
    <location>
        <begin position="119"/>
        <end position="142"/>
    </location>
</feature>
<dbReference type="RefSeq" id="WP_151115919.1">
    <property type="nucleotide sequence ID" value="NZ_CP042582.1"/>
</dbReference>
<organism evidence="2 3">
    <name type="scientific">Hypericibacter adhaerens</name>
    <dbReference type="NCBI Taxonomy" id="2602016"/>
    <lineage>
        <taxon>Bacteria</taxon>
        <taxon>Pseudomonadati</taxon>
        <taxon>Pseudomonadota</taxon>
        <taxon>Alphaproteobacteria</taxon>
        <taxon>Rhodospirillales</taxon>
        <taxon>Dongiaceae</taxon>
        <taxon>Hypericibacter</taxon>
    </lineage>
</organism>
<sequence length="181" mass="19959">MGYFDGLTDASFRKDAQGRDVFYPYGSWSRGRILPDDETAARLRASIKRFYVLLMLGLPLLVVIVRQAQLSLLYLLLLALAWVGIAAVYLESLTRGLPRSEERLTWRESVANSLRGHSMLGLVLLAIVSAGFVALGVFILSLDPAANLGLALAEILFFGLCLVVFLVMLVLKFRQGRAGLK</sequence>
<dbReference type="KEGG" id="hadh:FRZ61_13350"/>
<dbReference type="OrthoDB" id="8255669at2"/>
<evidence type="ECO:0000313" key="2">
    <source>
        <dbReference type="EMBL" id="QEX21410.1"/>
    </source>
</evidence>